<gene>
    <name evidence="4" type="ORF">PQU98_05670</name>
</gene>
<feature type="compositionally biased region" description="Low complexity" evidence="1">
    <location>
        <begin position="31"/>
        <end position="61"/>
    </location>
</feature>
<dbReference type="SUPFAM" id="SSF51261">
    <property type="entry name" value="Duplicated hybrid motif"/>
    <property type="match status" value="1"/>
</dbReference>
<proteinExistence type="predicted"/>
<dbReference type="EMBL" id="JAQQKV010000001">
    <property type="protein sequence ID" value="MDC7675605.1"/>
    <property type="molecule type" value="Genomic_DNA"/>
</dbReference>
<organism evidence="4 5">
    <name type="scientific">Asticcacaulis machinosus</name>
    <dbReference type="NCBI Taxonomy" id="2984211"/>
    <lineage>
        <taxon>Bacteria</taxon>
        <taxon>Pseudomonadati</taxon>
        <taxon>Pseudomonadota</taxon>
        <taxon>Alphaproteobacteria</taxon>
        <taxon>Caulobacterales</taxon>
        <taxon>Caulobacteraceae</taxon>
        <taxon>Asticcacaulis</taxon>
    </lineage>
</organism>
<comment type="caution">
    <text evidence="4">The sequence shown here is derived from an EMBL/GenBank/DDBJ whole genome shotgun (WGS) entry which is preliminary data.</text>
</comment>
<feature type="chain" id="PRO_5046862366" evidence="2">
    <location>
        <begin position="21"/>
        <end position="287"/>
    </location>
</feature>
<feature type="domain" description="M23ase beta-sheet core" evidence="3">
    <location>
        <begin position="150"/>
        <end position="250"/>
    </location>
</feature>
<evidence type="ECO:0000256" key="2">
    <source>
        <dbReference type="SAM" id="SignalP"/>
    </source>
</evidence>
<dbReference type="Proteomes" id="UP001218579">
    <property type="component" value="Unassembled WGS sequence"/>
</dbReference>
<accession>A0ABT5HH74</accession>
<evidence type="ECO:0000313" key="4">
    <source>
        <dbReference type="EMBL" id="MDC7675605.1"/>
    </source>
</evidence>
<protein>
    <submittedName>
        <fullName evidence="4">M23 family metallopeptidase</fullName>
    </submittedName>
</protein>
<evidence type="ECO:0000256" key="1">
    <source>
        <dbReference type="SAM" id="MobiDB-lite"/>
    </source>
</evidence>
<keyword evidence="5" id="KW-1185">Reference proteome</keyword>
<dbReference type="Gene3D" id="2.70.70.10">
    <property type="entry name" value="Glucose Permease (Domain IIA)"/>
    <property type="match status" value="1"/>
</dbReference>
<dbReference type="PROSITE" id="PS51257">
    <property type="entry name" value="PROKAR_LIPOPROTEIN"/>
    <property type="match status" value="1"/>
</dbReference>
<dbReference type="InterPro" id="IPR016047">
    <property type="entry name" value="M23ase_b-sheet_dom"/>
</dbReference>
<dbReference type="RefSeq" id="WP_272743930.1">
    <property type="nucleotide sequence ID" value="NZ_JAQQKV010000001.1"/>
</dbReference>
<dbReference type="CDD" id="cd12797">
    <property type="entry name" value="M23_peptidase"/>
    <property type="match status" value="1"/>
</dbReference>
<sequence length="287" mass="30861">MIRVLFAVAIIGFAAISLMACDQTPAPETPTPEVGTETEVASEAASETASQTSSEVASSGAATFPYDPPTQLIAGSGPSYTNTKNWAPGICFPLADTPSYANSQVWKPGGYERPDNPSQCAPENYAYPWQDNFCETRTGSNVMCKTGTKGHQGQDIRPKTCKTNTYWAVAAEDGVVTQVASMTVAITGKSPPYRIYRYLHMQSSSLKVAYGDHVVRGQKLGLVSNNLGLKNGVQQYTTIHMHFEVRVAQTEALPDGTVLSANTFVPPYVALVDAYERKLGGDCQTVE</sequence>
<evidence type="ECO:0000259" key="3">
    <source>
        <dbReference type="Pfam" id="PF01551"/>
    </source>
</evidence>
<reference evidence="4 5" key="1">
    <citation type="submission" date="2023-01" db="EMBL/GenBank/DDBJ databases">
        <title>Novel species of the genus Asticcacaulis isolated from rivers.</title>
        <authorList>
            <person name="Lu H."/>
        </authorList>
    </citation>
    <scope>NUCLEOTIDE SEQUENCE [LARGE SCALE GENOMIC DNA]</scope>
    <source>
        <strain evidence="4 5">LKC15W</strain>
    </source>
</reference>
<name>A0ABT5HH74_9CAUL</name>
<keyword evidence="2" id="KW-0732">Signal</keyword>
<dbReference type="InterPro" id="IPR011055">
    <property type="entry name" value="Dup_hybrid_motif"/>
</dbReference>
<dbReference type="Pfam" id="PF01551">
    <property type="entry name" value="Peptidase_M23"/>
    <property type="match status" value="1"/>
</dbReference>
<feature type="region of interest" description="Disordered" evidence="1">
    <location>
        <begin position="24"/>
        <end position="62"/>
    </location>
</feature>
<evidence type="ECO:0000313" key="5">
    <source>
        <dbReference type="Proteomes" id="UP001218579"/>
    </source>
</evidence>
<feature type="signal peptide" evidence="2">
    <location>
        <begin position="1"/>
        <end position="20"/>
    </location>
</feature>